<comment type="caution">
    <text evidence="1">The sequence shown here is derived from an EMBL/GenBank/DDBJ whole genome shotgun (WGS) entry which is preliminary data.</text>
</comment>
<organism evidence="1 2">
    <name type="scientific">Datura stramonium</name>
    <name type="common">Jimsonweed</name>
    <name type="synonym">Common thornapple</name>
    <dbReference type="NCBI Taxonomy" id="4076"/>
    <lineage>
        <taxon>Eukaryota</taxon>
        <taxon>Viridiplantae</taxon>
        <taxon>Streptophyta</taxon>
        <taxon>Embryophyta</taxon>
        <taxon>Tracheophyta</taxon>
        <taxon>Spermatophyta</taxon>
        <taxon>Magnoliopsida</taxon>
        <taxon>eudicotyledons</taxon>
        <taxon>Gunneridae</taxon>
        <taxon>Pentapetalae</taxon>
        <taxon>asterids</taxon>
        <taxon>lamiids</taxon>
        <taxon>Solanales</taxon>
        <taxon>Solanaceae</taxon>
        <taxon>Solanoideae</taxon>
        <taxon>Datureae</taxon>
        <taxon>Datura</taxon>
    </lineage>
</organism>
<name>A0ABS8VBI5_DATST</name>
<accession>A0ABS8VBI5</accession>
<reference evidence="1 2" key="1">
    <citation type="journal article" date="2021" name="BMC Genomics">
        <title>Datura genome reveals duplications of psychoactive alkaloid biosynthetic genes and high mutation rate following tissue culture.</title>
        <authorList>
            <person name="Rajewski A."/>
            <person name="Carter-House D."/>
            <person name="Stajich J."/>
            <person name="Litt A."/>
        </authorList>
    </citation>
    <scope>NUCLEOTIDE SEQUENCE [LARGE SCALE GENOMIC DNA]</scope>
    <source>
        <strain evidence="1">AR-01</strain>
    </source>
</reference>
<protein>
    <submittedName>
        <fullName evidence="1">Uncharacterized protein</fullName>
    </submittedName>
</protein>
<evidence type="ECO:0000313" key="2">
    <source>
        <dbReference type="Proteomes" id="UP000823775"/>
    </source>
</evidence>
<dbReference type="PANTHER" id="PTHR33710">
    <property type="entry name" value="BNAC02G09200D PROTEIN"/>
    <property type="match status" value="1"/>
</dbReference>
<sequence>MGLNGTTKQKEMQLFVYNNEVGLFSLLETKIKRAKAHGTALNLCNEERIGSPVRLVEIRESRKCVDVFDLKDLKSLAAFNMWTNKQGGNDRVLCKLDRVLINCERKTDLPASQVHFMNEGLFDHCPAVMNWDDGIQVRKKVLPRDRRGAHLQTSSYSLRASMQAKKRRGFGNN</sequence>
<keyword evidence="2" id="KW-1185">Reference proteome</keyword>
<gene>
    <name evidence="1" type="ORF">HAX54_031121</name>
</gene>
<evidence type="ECO:0000313" key="1">
    <source>
        <dbReference type="EMBL" id="MCD9643538.1"/>
    </source>
</evidence>
<dbReference type="EMBL" id="JACEIK010003920">
    <property type="protein sequence ID" value="MCD9643538.1"/>
    <property type="molecule type" value="Genomic_DNA"/>
</dbReference>
<dbReference type="Proteomes" id="UP000823775">
    <property type="component" value="Unassembled WGS sequence"/>
</dbReference>
<dbReference type="PANTHER" id="PTHR33710:SF81">
    <property type="entry name" value="ENDONUCLEASE_EXONUCLEASE_PHOSPHATASE DOMAIN-CONTAINING PROTEIN"/>
    <property type="match status" value="1"/>
</dbReference>
<proteinExistence type="predicted"/>